<organism evidence="1 2">
    <name type="scientific">Staurois parvus</name>
    <dbReference type="NCBI Taxonomy" id="386267"/>
    <lineage>
        <taxon>Eukaryota</taxon>
        <taxon>Metazoa</taxon>
        <taxon>Chordata</taxon>
        <taxon>Craniata</taxon>
        <taxon>Vertebrata</taxon>
        <taxon>Euteleostomi</taxon>
        <taxon>Amphibia</taxon>
        <taxon>Batrachia</taxon>
        <taxon>Anura</taxon>
        <taxon>Neobatrachia</taxon>
        <taxon>Ranoidea</taxon>
        <taxon>Ranidae</taxon>
        <taxon>Staurois</taxon>
    </lineage>
</organism>
<reference evidence="1" key="1">
    <citation type="submission" date="2023-05" db="EMBL/GenBank/DDBJ databases">
        <authorList>
            <person name="Stuckert A."/>
        </authorList>
    </citation>
    <scope>NUCLEOTIDE SEQUENCE</scope>
</reference>
<protein>
    <submittedName>
        <fullName evidence="1">Uncharacterized protein</fullName>
    </submittedName>
</protein>
<sequence length="104" mass="11707">MQWIIFLKAAELGVDLQEAWITHNAAVYILNHNKHIIASGRLSILVEPLKKLLTAVKKTGHNGNPVLLLVLSNTLARGLIQPWIPVSEKRPETSQHTEKRKKMS</sequence>
<dbReference type="EMBL" id="CATNWA010012054">
    <property type="protein sequence ID" value="CAI9562761.1"/>
    <property type="molecule type" value="Genomic_DNA"/>
</dbReference>
<evidence type="ECO:0000313" key="1">
    <source>
        <dbReference type="EMBL" id="CAI9562761.1"/>
    </source>
</evidence>
<dbReference type="Proteomes" id="UP001162483">
    <property type="component" value="Unassembled WGS sequence"/>
</dbReference>
<accession>A0ABN9CTD6</accession>
<name>A0ABN9CTD6_9NEOB</name>
<dbReference type="PANTHER" id="PTHR15977">
    <property type="entry name" value="CILIA- AND FLAGELLA-ASSOCIATED PROTEIN 46"/>
    <property type="match status" value="1"/>
</dbReference>
<evidence type="ECO:0000313" key="2">
    <source>
        <dbReference type="Proteomes" id="UP001162483"/>
    </source>
</evidence>
<keyword evidence="2" id="KW-1185">Reference proteome</keyword>
<dbReference type="PANTHER" id="PTHR15977:SF15">
    <property type="entry name" value="CILIA- AND FLAGELLA-ASSOCIATED PROTEIN 46"/>
    <property type="match status" value="1"/>
</dbReference>
<proteinExistence type="predicted"/>
<gene>
    <name evidence="1" type="ORF">SPARVUS_LOCUS5658592</name>
</gene>
<comment type="caution">
    <text evidence="1">The sequence shown here is derived from an EMBL/GenBank/DDBJ whole genome shotgun (WGS) entry which is preliminary data.</text>
</comment>
<dbReference type="InterPro" id="IPR039586">
    <property type="entry name" value="CFAP46"/>
</dbReference>
<feature type="non-terminal residue" evidence="1">
    <location>
        <position position="104"/>
    </location>
</feature>